<protein>
    <submittedName>
        <fullName evidence="4">Response regulator</fullName>
    </submittedName>
</protein>
<comment type="caution">
    <text evidence="4">The sequence shown here is derived from an EMBL/GenBank/DDBJ whole genome shotgun (WGS) entry which is preliminary data.</text>
</comment>
<gene>
    <name evidence="4" type="ORF">ACFSJU_15795</name>
</gene>
<dbReference type="InterPro" id="IPR011006">
    <property type="entry name" value="CheY-like_superfamily"/>
</dbReference>
<organism evidence="4 5">
    <name type="scientific">Paradesertivirga mongoliensis</name>
    <dbReference type="NCBI Taxonomy" id="2100740"/>
    <lineage>
        <taxon>Bacteria</taxon>
        <taxon>Pseudomonadati</taxon>
        <taxon>Bacteroidota</taxon>
        <taxon>Sphingobacteriia</taxon>
        <taxon>Sphingobacteriales</taxon>
        <taxon>Sphingobacteriaceae</taxon>
        <taxon>Paradesertivirga</taxon>
    </lineage>
</organism>
<dbReference type="InterPro" id="IPR001789">
    <property type="entry name" value="Sig_transdc_resp-reg_receiver"/>
</dbReference>
<evidence type="ECO:0000259" key="3">
    <source>
        <dbReference type="PROSITE" id="PS50110"/>
    </source>
</evidence>
<sequence length="146" mass="16560">MPLNLLIIDDDPVHNSIVEMVARHSSHQIECHAFLEASDAFCYVLKNNRLNSLPDLILLDLDMPLVSGWGFLELFETIGQNLERPVDVIILTSLIHAEIKEKAARFNCVKGIFSKPFTEAMLEDILNSSFITANRYSKYSSANFFQ</sequence>
<reference evidence="5" key="1">
    <citation type="journal article" date="2019" name="Int. J. Syst. Evol. Microbiol.">
        <title>The Global Catalogue of Microorganisms (GCM) 10K type strain sequencing project: providing services to taxonomists for standard genome sequencing and annotation.</title>
        <authorList>
            <consortium name="The Broad Institute Genomics Platform"/>
            <consortium name="The Broad Institute Genome Sequencing Center for Infectious Disease"/>
            <person name="Wu L."/>
            <person name="Ma J."/>
        </authorList>
    </citation>
    <scope>NUCLEOTIDE SEQUENCE [LARGE SCALE GENOMIC DNA]</scope>
    <source>
        <strain evidence="5">KCTC 42217</strain>
    </source>
</reference>
<dbReference type="Proteomes" id="UP001597387">
    <property type="component" value="Unassembled WGS sequence"/>
</dbReference>
<dbReference type="PANTHER" id="PTHR44591:SF3">
    <property type="entry name" value="RESPONSE REGULATORY DOMAIN-CONTAINING PROTEIN"/>
    <property type="match status" value="1"/>
</dbReference>
<dbReference type="EMBL" id="JBHUHZ010000003">
    <property type="protein sequence ID" value="MFD2163871.1"/>
    <property type="molecule type" value="Genomic_DNA"/>
</dbReference>
<evidence type="ECO:0000256" key="2">
    <source>
        <dbReference type="PROSITE-ProRule" id="PRU00169"/>
    </source>
</evidence>
<evidence type="ECO:0000313" key="4">
    <source>
        <dbReference type="EMBL" id="MFD2163871.1"/>
    </source>
</evidence>
<proteinExistence type="predicted"/>
<evidence type="ECO:0000256" key="1">
    <source>
        <dbReference type="ARBA" id="ARBA00022553"/>
    </source>
</evidence>
<accession>A0ABW4ZPW8</accession>
<dbReference type="PROSITE" id="PS50110">
    <property type="entry name" value="RESPONSE_REGULATORY"/>
    <property type="match status" value="1"/>
</dbReference>
<dbReference type="Gene3D" id="3.40.50.2300">
    <property type="match status" value="1"/>
</dbReference>
<feature type="domain" description="Response regulatory" evidence="3">
    <location>
        <begin position="4"/>
        <end position="130"/>
    </location>
</feature>
<dbReference type="Pfam" id="PF00072">
    <property type="entry name" value="Response_reg"/>
    <property type="match status" value="1"/>
</dbReference>
<keyword evidence="5" id="KW-1185">Reference proteome</keyword>
<dbReference type="InterPro" id="IPR050595">
    <property type="entry name" value="Bact_response_regulator"/>
</dbReference>
<name>A0ABW4ZPW8_9SPHI</name>
<dbReference type="SUPFAM" id="SSF52172">
    <property type="entry name" value="CheY-like"/>
    <property type="match status" value="1"/>
</dbReference>
<dbReference type="RefSeq" id="WP_255904981.1">
    <property type="nucleotide sequence ID" value="NZ_JAFMZO010000004.1"/>
</dbReference>
<keyword evidence="1 2" id="KW-0597">Phosphoprotein</keyword>
<dbReference type="SMART" id="SM00448">
    <property type="entry name" value="REC"/>
    <property type="match status" value="1"/>
</dbReference>
<evidence type="ECO:0000313" key="5">
    <source>
        <dbReference type="Proteomes" id="UP001597387"/>
    </source>
</evidence>
<feature type="modified residue" description="4-aspartylphosphate" evidence="2">
    <location>
        <position position="60"/>
    </location>
</feature>
<dbReference type="PANTHER" id="PTHR44591">
    <property type="entry name" value="STRESS RESPONSE REGULATOR PROTEIN 1"/>
    <property type="match status" value="1"/>
</dbReference>